<protein>
    <submittedName>
        <fullName evidence="2">Uncharacterized protein</fullName>
    </submittedName>
</protein>
<evidence type="ECO:0000256" key="1">
    <source>
        <dbReference type="SAM" id="SignalP"/>
    </source>
</evidence>
<keyword evidence="1" id="KW-0732">Signal</keyword>
<accession>A0A1G2KU45</accession>
<name>A0A1G2KU45_9BACT</name>
<gene>
    <name evidence="2" type="ORF">A3C16_03015</name>
</gene>
<dbReference type="Proteomes" id="UP000177811">
    <property type="component" value="Unassembled WGS sequence"/>
</dbReference>
<feature type="chain" id="PRO_5009583459" evidence="1">
    <location>
        <begin position="23"/>
        <end position="142"/>
    </location>
</feature>
<evidence type="ECO:0000313" key="3">
    <source>
        <dbReference type="Proteomes" id="UP000177811"/>
    </source>
</evidence>
<proteinExistence type="predicted"/>
<comment type="caution">
    <text evidence="2">The sequence shown here is derived from an EMBL/GenBank/DDBJ whole genome shotgun (WGS) entry which is preliminary data.</text>
</comment>
<reference evidence="2 3" key="1">
    <citation type="journal article" date="2016" name="Nat. Commun.">
        <title>Thousands of microbial genomes shed light on interconnected biogeochemical processes in an aquifer system.</title>
        <authorList>
            <person name="Anantharaman K."/>
            <person name="Brown C.T."/>
            <person name="Hug L.A."/>
            <person name="Sharon I."/>
            <person name="Castelle C.J."/>
            <person name="Probst A.J."/>
            <person name="Thomas B.C."/>
            <person name="Singh A."/>
            <person name="Wilkins M.J."/>
            <person name="Karaoz U."/>
            <person name="Brodie E.L."/>
            <person name="Williams K.H."/>
            <person name="Hubbard S.S."/>
            <person name="Banfield J.F."/>
        </authorList>
    </citation>
    <scope>NUCLEOTIDE SEQUENCE [LARGE SCALE GENOMIC DNA]</scope>
</reference>
<sequence>MRRWLCAAALSLFFSMPILVEAGDTMYSGVSFQVKRAEVFSTDEGVLVEFVFFEPNKLHTLVTPVHLLDIKVGSAKGTRLLATYRLICPGTVIPCWGQTLQATLFVSQQSTAKQWREKIDHMSREYEKMKTSDVPLTDKQYK</sequence>
<evidence type="ECO:0000313" key="2">
    <source>
        <dbReference type="EMBL" id="OHA01929.1"/>
    </source>
</evidence>
<feature type="signal peptide" evidence="1">
    <location>
        <begin position="1"/>
        <end position="22"/>
    </location>
</feature>
<dbReference type="EMBL" id="MHQL01000051">
    <property type="protein sequence ID" value="OHA01929.1"/>
    <property type="molecule type" value="Genomic_DNA"/>
</dbReference>
<organism evidence="2 3">
    <name type="scientific">Candidatus Sungbacteria bacterium RIFCSPHIGHO2_02_FULL_51_29</name>
    <dbReference type="NCBI Taxonomy" id="1802273"/>
    <lineage>
        <taxon>Bacteria</taxon>
        <taxon>Candidatus Sungiibacteriota</taxon>
    </lineage>
</organism>
<dbReference type="AlphaFoldDB" id="A0A1G2KU45"/>